<comment type="caution">
    <text evidence="3">The sequence shown here is derived from an EMBL/GenBank/DDBJ whole genome shotgun (WGS) entry which is preliminary data.</text>
</comment>
<evidence type="ECO:0000313" key="4">
    <source>
        <dbReference type="Proteomes" id="UP000290289"/>
    </source>
</evidence>
<evidence type="ECO:0000259" key="2">
    <source>
        <dbReference type="Pfam" id="PF02298"/>
    </source>
</evidence>
<protein>
    <recommendedName>
        <fullName evidence="2">Phytocyanin domain-containing protein</fullName>
    </recommendedName>
</protein>
<dbReference type="AlphaFoldDB" id="A0A498IXT4"/>
<sequence>MVGFTLFQDLRFCASTFGAVSGKRHEELCRFSFIFFHLTTVKPHHNIPHESTPPKTLINNHSSKLREREMANLRTPRFQFLLALQFLMLIQSQVLCYQYKVGDLDAWGIPTSANPQVYTKWSKYHQFKLGDSLLFLYPPSQDSAPCSPKARPKLAYALSLHPSPKVAMKEFIKKRLQSSIQGIISTSETTPPPRLQSALSLRTESTSQPRKAATSEEVVDVLPYGVDDDRYVARHFHMKYELRDTLGLGGLPVKSSKTENAPRKCATVGTVQIPQTRTRKQQCQQPTNPKVPNCSTSAL</sequence>
<reference evidence="3 4" key="1">
    <citation type="submission" date="2018-10" db="EMBL/GenBank/DDBJ databases">
        <title>A high-quality apple genome assembly.</title>
        <authorList>
            <person name="Hu J."/>
        </authorList>
    </citation>
    <scope>NUCLEOTIDE SEQUENCE [LARGE SCALE GENOMIC DNA]</scope>
    <source>
        <strain evidence="4">cv. HFTH1</strain>
        <tissue evidence="3">Young leaf</tissue>
    </source>
</reference>
<accession>A0A498IXT4</accession>
<dbReference type="Proteomes" id="UP000290289">
    <property type="component" value="Chromosome 10"/>
</dbReference>
<dbReference type="InterPro" id="IPR008972">
    <property type="entry name" value="Cupredoxin"/>
</dbReference>
<proteinExistence type="predicted"/>
<organism evidence="3 4">
    <name type="scientific">Malus domestica</name>
    <name type="common">Apple</name>
    <name type="synonym">Pyrus malus</name>
    <dbReference type="NCBI Taxonomy" id="3750"/>
    <lineage>
        <taxon>Eukaryota</taxon>
        <taxon>Viridiplantae</taxon>
        <taxon>Streptophyta</taxon>
        <taxon>Embryophyta</taxon>
        <taxon>Tracheophyta</taxon>
        <taxon>Spermatophyta</taxon>
        <taxon>Magnoliopsida</taxon>
        <taxon>eudicotyledons</taxon>
        <taxon>Gunneridae</taxon>
        <taxon>Pentapetalae</taxon>
        <taxon>rosids</taxon>
        <taxon>fabids</taxon>
        <taxon>Rosales</taxon>
        <taxon>Rosaceae</taxon>
        <taxon>Amygdaloideae</taxon>
        <taxon>Maleae</taxon>
        <taxon>Malus</taxon>
    </lineage>
</organism>
<dbReference type="EMBL" id="RDQH01000336">
    <property type="protein sequence ID" value="RXH88259.1"/>
    <property type="molecule type" value="Genomic_DNA"/>
</dbReference>
<evidence type="ECO:0000313" key="3">
    <source>
        <dbReference type="EMBL" id="RXH88259.1"/>
    </source>
</evidence>
<dbReference type="InterPro" id="IPR003245">
    <property type="entry name" value="Phytocyanin_dom"/>
</dbReference>
<dbReference type="SUPFAM" id="SSF49503">
    <property type="entry name" value="Cupredoxins"/>
    <property type="match status" value="1"/>
</dbReference>
<feature type="domain" description="Phytocyanin" evidence="2">
    <location>
        <begin position="114"/>
        <end position="143"/>
    </location>
</feature>
<feature type="region of interest" description="Disordered" evidence="1">
    <location>
        <begin position="276"/>
        <end position="299"/>
    </location>
</feature>
<dbReference type="GO" id="GO:0009055">
    <property type="term" value="F:electron transfer activity"/>
    <property type="evidence" value="ECO:0007669"/>
    <property type="project" value="InterPro"/>
</dbReference>
<keyword evidence="4" id="KW-1185">Reference proteome</keyword>
<dbReference type="Gene3D" id="2.60.40.420">
    <property type="entry name" value="Cupredoxins - blue copper proteins"/>
    <property type="match status" value="1"/>
</dbReference>
<evidence type="ECO:0000256" key="1">
    <source>
        <dbReference type="SAM" id="MobiDB-lite"/>
    </source>
</evidence>
<name>A0A498IXT4_MALDO</name>
<gene>
    <name evidence="3" type="ORF">DVH24_042330</name>
</gene>
<dbReference type="Pfam" id="PF02298">
    <property type="entry name" value="Cu_bind_like"/>
    <property type="match status" value="1"/>
</dbReference>